<dbReference type="Pfam" id="PF04113">
    <property type="entry name" value="Gpi16"/>
    <property type="match status" value="1"/>
</dbReference>
<proteinExistence type="predicted"/>
<feature type="transmembrane region" description="Helical" evidence="1">
    <location>
        <begin position="526"/>
        <end position="548"/>
    </location>
</feature>
<organism evidence="3 4">
    <name type="scientific">Myxozyma melibiosi</name>
    <dbReference type="NCBI Taxonomy" id="54550"/>
    <lineage>
        <taxon>Eukaryota</taxon>
        <taxon>Fungi</taxon>
        <taxon>Dikarya</taxon>
        <taxon>Ascomycota</taxon>
        <taxon>Saccharomycotina</taxon>
        <taxon>Lipomycetes</taxon>
        <taxon>Lipomycetales</taxon>
        <taxon>Lipomycetaceae</taxon>
        <taxon>Myxozyma</taxon>
    </lineage>
</organism>
<evidence type="ECO:0000256" key="1">
    <source>
        <dbReference type="SAM" id="Phobius"/>
    </source>
</evidence>
<keyword evidence="2" id="KW-0732">Signal</keyword>
<keyword evidence="1" id="KW-0812">Transmembrane</keyword>
<dbReference type="GeneID" id="90039934"/>
<dbReference type="RefSeq" id="XP_064769527.1">
    <property type="nucleotide sequence ID" value="XM_064914422.1"/>
</dbReference>
<evidence type="ECO:0000313" key="4">
    <source>
        <dbReference type="Proteomes" id="UP001498771"/>
    </source>
</evidence>
<dbReference type="EMBL" id="JBBJBU010000002">
    <property type="protein sequence ID" value="KAK7206494.1"/>
    <property type="molecule type" value="Genomic_DNA"/>
</dbReference>
<dbReference type="InterPro" id="IPR007245">
    <property type="entry name" value="PIG-T"/>
</dbReference>
<reference evidence="3 4" key="1">
    <citation type="submission" date="2024-03" db="EMBL/GenBank/DDBJ databases">
        <title>Genome-scale model development and genomic sequencing of the oleaginous clade Lipomyces.</title>
        <authorList>
            <consortium name="Lawrence Berkeley National Laboratory"/>
            <person name="Czajka J.J."/>
            <person name="Han Y."/>
            <person name="Kim J."/>
            <person name="Mondo S.J."/>
            <person name="Hofstad B.A."/>
            <person name="Robles A."/>
            <person name="Haridas S."/>
            <person name="Riley R."/>
            <person name="LaButti K."/>
            <person name="Pangilinan J."/>
            <person name="Andreopoulos W."/>
            <person name="Lipzen A."/>
            <person name="Yan J."/>
            <person name="Wang M."/>
            <person name="Ng V."/>
            <person name="Grigoriev I.V."/>
            <person name="Spatafora J.W."/>
            <person name="Magnuson J.K."/>
            <person name="Baker S.E."/>
            <person name="Pomraning K.R."/>
        </authorList>
    </citation>
    <scope>NUCLEOTIDE SEQUENCE [LARGE SCALE GENOMIC DNA]</scope>
    <source>
        <strain evidence="3 4">Phaff 52-87</strain>
    </source>
</reference>
<comment type="caution">
    <text evidence="3">The sequence shown here is derived from an EMBL/GenBank/DDBJ whole genome shotgun (WGS) entry which is preliminary data.</text>
</comment>
<sequence>MLLRTLVACLLLLQSALAYREKLDLRPLPRNSLLASFSFSLASESAPTPDDISHYGLFPRSVGQIIRSSHATEIHLRFSQGWWDASEWGSLPEQGAYAGGTGVEVWAWVDGADLAEAEKRWYELVNALSGLFCASLNFVDSTKTILRSTAPSLDSNKYLFHGSLPSESVCTENLTPFMKLLPCKGHAGISSLLDGHKIFDSKWQSMALDFTADCDDDSCKLVMSQRIDVVLDVLRSLERQKHSPVPIPRRVEDLMCDETKPYHSSEKCFPLPTAPTVKWLISEIFGKPIVSKCALETVGESEASELGENAGYNICTHITDAWSLSRHGGNVLSSFASKACFSLNENEEFNLAFDCSNTSSVSPITSAPVHIQRSMTGRGQQHGGIQAIIRNPSPTDPITVTYFETLPWFMKPYLSSMTTHLSGPDTLDLSSIDPIKNITYKPFMERVRSTHLELTLEIPAASTLTLSYDFDKTLIYLAEYPPDANRGFDVSPGILRVVSQNDEITYSMRTSSLLLSLPTPDFSMPYNVIILTSTVMALLFGTVFNILVRRFVYEEDIEADKKEKGGLKQRLLKRFRKDKTEKKSSVKSAG</sequence>
<gene>
    <name evidence="3" type="ORF">BZA70DRAFT_293916</name>
</gene>
<keyword evidence="1" id="KW-1133">Transmembrane helix</keyword>
<feature type="signal peptide" evidence="2">
    <location>
        <begin position="1"/>
        <end position="18"/>
    </location>
</feature>
<accession>A0ABR1F9H4</accession>
<protein>
    <submittedName>
        <fullName evidence="3">GPI transamidase component PIG-T</fullName>
    </submittedName>
</protein>
<dbReference type="PANTHER" id="PTHR12959:SF11">
    <property type="entry name" value="GPI TRANSAMIDASE COMPONENT PIG-T"/>
    <property type="match status" value="1"/>
</dbReference>
<keyword evidence="1" id="KW-0472">Membrane</keyword>
<feature type="chain" id="PRO_5045519583" evidence="2">
    <location>
        <begin position="19"/>
        <end position="590"/>
    </location>
</feature>
<evidence type="ECO:0000256" key="2">
    <source>
        <dbReference type="SAM" id="SignalP"/>
    </source>
</evidence>
<evidence type="ECO:0000313" key="3">
    <source>
        <dbReference type="EMBL" id="KAK7206494.1"/>
    </source>
</evidence>
<dbReference type="Proteomes" id="UP001498771">
    <property type="component" value="Unassembled WGS sequence"/>
</dbReference>
<name>A0ABR1F9H4_9ASCO</name>
<keyword evidence="4" id="KW-1185">Reference proteome</keyword>
<dbReference type="PANTHER" id="PTHR12959">
    <property type="entry name" value="GPI TRANSAMIDASE COMPONENT PIG-T-RELATED"/>
    <property type="match status" value="1"/>
</dbReference>